<name>A0A6P4CB42_ARADU</name>
<sequence length="411" mass="46507">MPLVEEIREAVLDCESSKTPGSDGYNMNFIKQCWEEISQKFTTAVMGFFQSAKIPTNANVTWVTLAPKFVGDNEIKDFRPISRKIHDGTLIACETVQWLKAHRKKAAIIKIDVQKAYDRVRWSFVDILLHKMGFGQRLRGWVKECVSTATMMLGEAIRNGRINPLLIGRDHIELSHLQFADDTILFCPPETETIEWVEHVCGLLECKQAVLPVKYFGISLGANPRLVKTWKPVIDKVEEKLNLWKVKVLNKAGKLVLIKSVLNSMPVYYLSLYKMPKAVADKLIALQRRFLWCKEDGNNGIPLMKWEMVQAPKRAGGLGVGDAVLRNTALLLSGGGGFSRKIVRYGRRLFVRVLQSETLSEEITSYSFTSSIWKGLVPPRIELFGVVTVDVIQNKTFLNYKEWTGIDPTGC</sequence>
<feature type="domain" description="Reverse transcriptase" evidence="1">
    <location>
        <begin position="85"/>
        <end position="200"/>
    </location>
</feature>
<evidence type="ECO:0000259" key="1">
    <source>
        <dbReference type="Pfam" id="PF00078"/>
    </source>
</evidence>
<keyword evidence="2" id="KW-1185">Reference proteome</keyword>
<dbReference type="RefSeq" id="XP_015948309.1">
    <property type="nucleotide sequence ID" value="XM_016092823.1"/>
</dbReference>
<reference evidence="3" key="2">
    <citation type="submission" date="2025-08" db="UniProtKB">
        <authorList>
            <consortium name="RefSeq"/>
        </authorList>
    </citation>
    <scope>IDENTIFICATION</scope>
    <source>
        <tissue evidence="3">Whole plant</tissue>
    </source>
</reference>
<protein>
    <submittedName>
        <fullName evidence="3">Uncharacterized protein LOC107473270</fullName>
    </submittedName>
</protein>
<dbReference type="AlphaFoldDB" id="A0A6P4CB42"/>
<dbReference type="GeneID" id="107473270"/>
<dbReference type="PANTHER" id="PTHR33116">
    <property type="entry name" value="REVERSE TRANSCRIPTASE ZINC-BINDING DOMAIN-CONTAINING PROTEIN-RELATED-RELATED"/>
    <property type="match status" value="1"/>
</dbReference>
<organism evidence="2 3">
    <name type="scientific">Arachis duranensis</name>
    <name type="common">Wild peanut</name>
    <dbReference type="NCBI Taxonomy" id="130453"/>
    <lineage>
        <taxon>Eukaryota</taxon>
        <taxon>Viridiplantae</taxon>
        <taxon>Streptophyta</taxon>
        <taxon>Embryophyta</taxon>
        <taxon>Tracheophyta</taxon>
        <taxon>Spermatophyta</taxon>
        <taxon>Magnoliopsida</taxon>
        <taxon>eudicotyledons</taxon>
        <taxon>Gunneridae</taxon>
        <taxon>Pentapetalae</taxon>
        <taxon>rosids</taxon>
        <taxon>fabids</taxon>
        <taxon>Fabales</taxon>
        <taxon>Fabaceae</taxon>
        <taxon>Papilionoideae</taxon>
        <taxon>50 kb inversion clade</taxon>
        <taxon>dalbergioids sensu lato</taxon>
        <taxon>Dalbergieae</taxon>
        <taxon>Pterocarpus clade</taxon>
        <taxon>Arachis</taxon>
    </lineage>
</organism>
<dbReference type="InterPro" id="IPR000477">
    <property type="entry name" value="RT_dom"/>
</dbReference>
<evidence type="ECO:0000313" key="3">
    <source>
        <dbReference type="RefSeq" id="XP_015948309.1"/>
    </source>
</evidence>
<evidence type="ECO:0000313" key="2">
    <source>
        <dbReference type="Proteomes" id="UP000515211"/>
    </source>
</evidence>
<dbReference type="Pfam" id="PF00078">
    <property type="entry name" value="RVT_1"/>
    <property type="match status" value="1"/>
</dbReference>
<dbReference type="Proteomes" id="UP000515211">
    <property type="component" value="Chromosome 2"/>
</dbReference>
<dbReference type="KEGG" id="adu:107473270"/>
<gene>
    <name evidence="3" type="primary">LOC107473270</name>
</gene>
<dbReference type="PANTHER" id="PTHR33116:SF78">
    <property type="entry name" value="OS12G0587133 PROTEIN"/>
    <property type="match status" value="1"/>
</dbReference>
<proteinExistence type="predicted"/>
<accession>A0A6P4CB42</accession>
<reference evidence="2" key="1">
    <citation type="journal article" date="2016" name="Nat. Genet.">
        <title>The genome sequences of Arachis duranensis and Arachis ipaensis, the diploid ancestors of cultivated peanut.</title>
        <authorList>
            <person name="Bertioli D.J."/>
            <person name="Cannon S.B."/>
            <person name="Froenicke L."/>
            <person name="Huang G."/>
            <person name="Farmer A.D."/>
            <person name="Cannon E.K."/>
            <person name="Liu X."/>
            <person name="Gao D."/>
            <person name="Clevenger J."/>
            <person name="Dash S."/>
            <person name="Ren L."/>
            <person name="Moretzsohn M.C."/>
            <person name="Shirasawa K."/>
            <person name="Huang W."/>
            <person name="Vidigal B."/>
            <person name="Abernathy B."/>
            <person name="Chu Y."/>
            <person name="Niederhuth C.E."/>
            <person name="Umale P."/>
            <person name="Araujo A.C."/>
            <person name="Kozik A."/>
            <person name="Kim K.D."/>
            <person name="Burow M.D."/>
            <person name="Varshney R.K."/>
            <person name="Wang X."/>
            <person name="Zhang X."/>
            <person name="Barkley N."/>
            <person name="Guimaraes P.M."/>
            <person name="Isobe S."/>
            <person name="Guo B."/>
            <person name="Liao B."/>
            <person name="Stalker H.T."/>
            <person name="Schmitz R.J."/>
            <person name="Scheffler B.E."/>
            <person name="Leal-Bertioli S.C."/>
            <person name="Xun X."/>
            <person name="Jackson S.A."/>
            <person name="Michelmore R."/>
            <person name="Ozias-Akins P."/>
        </authorList>
    </citation>
    <scope>NUCLEOTIDE SEQUENCE [LARGE SCALE GENOMIC DNA]</scope>
    <source>
        <strain evidence="2">cv. V14167</strain>
    </source>
</reference>